<evidence type="ECO:0000256" key="2">
    <source>
        <dbReference type="SAM" id="MobiDB-lite"/>
    </source>
</evidence>
<feature type="non-terminal residue" evidence="4">
    <location>
        <position position="1"/>
    </location>
</feature>
<feature type="domain" description="PH" evidence="3">
    <location>
        <begin position="734"/>
        <end position="838"/>
    </location>
</feature>
<dbReference type="SMART" id="SM00233">
    <property type="entry name" value="PH"/>
    <property type="match status" value="1"/>
</dbReference>
<dbReference type="Pfam" id="PF12624">
    <property type="entry name" value="VPS13_N"/>
    <property type="match status" value="1"/>
</dbReference>
<name>A0AAE1X5C3_9LAMI</name>
<gene>
    <name evidence="4" type="ORF">Sango_0549600</name>
</gene>
<reference evidence="4" key="1">
    <citation type="submission" date="2020-06" db="EMBL/GenBank/DDBJ databases">
        <authorList>
            <person name="Li T."/>
            <person name="Hu X."/>
            <person name="Zhang T."/>
            <person name="Song X."/>
            <person name="Zhang H."/>
            <person name="Dai N."/>
            <person name="Sheng W."/>
            <person name="Hou X."/>
            <person name="Wei L."/>
        </authorList>
    </citation>
    <scope>NUCLEOTIDE SEQUENCE</scope>
    <source>
        <strain evidence="4">K16</strain>
        <tissue evidence="4">Leaf</tissue>
    </source>
</reference>
<comment type="caution">
    <text evidence="4">The sequence shown here is derived from an EMBL/GenBank/DDBJ whole genome shotgun (WGS) entry which is preliminary data.</text>
</comment>
<evidence type="ECO:0000313" key="5">
    <source>
        <dbReference type="Proteomes" id="UP001289374"/>
    </source>
</evidence>
<keyword evidence="1" id="KW-0813">Transport</keyword>
<protein>
    <submittedName>
        <fullName evidence="4">Vacuolar protein sorting-associated protein 13A</fullName>
    </submittedName>
</protein>
<organism evidence="4 5">
    <name type="scientific">Sesamum angolense</name>
    <dbReference type="NCBI Taxonomy" id="2727404"/>
    <lineage>
        <taxon>Eukaryota</taxon>
        <taxon>Viridiplantae</taxon>
        <taxon>Streptophyta</taxon>
        <taxon>Embryophyta</taxon>
        <taxon>Tracheophyta</taxon>
        <taxon>Spermatophyta</taxon>
        <taxon>Magnoliopsida</taxon>
        <taxon>eudicotyledons</taxon>
        <taxon>Gunneridae</taxon>
        <taxon>Pentapetalae</taxon>
        <taxon>asterids</taxon>
        <taxon>lamiids</taxon>
        <taxon>Lamiales</taxon>
        <taxon>Pedaliaceae</taxon>
        <taxon>Sesamum</taxon>
    </lineage>
</organism>
<dbReference type="Proteomes" id="UP001289374">
    <property type="component" value="Unassembled WGS sequence"/>
</dbReference>
<dbReference type="InterPro" id="IPR026854">
    <property type="entry name" value="VPS13_N"/>
</dbReference>
<dbReference type="PANTHER" id="PTHR45523:SF2">
    <property type="entry name" value="OS02G0470600 PROTEIN"/>
    <property type="match status" value="1"/>
</dbReference>
<dbReference type="InterPro" id="IPR009291">
    <property type="entry name" value="Vps62"/>
</dbReference>
<dbReference type="InterPro" id="IPR011993">
    <property type="entry name" value="PH-like_dom_sf"/>
</dbReference>
<dbReference type="PANTHER" id="PTHR45523">
    <property type="entry name" value="TETRATRICOPEPTIDE REPEAT (TPR)-CONTAINING PROTEIN-RELATED"/>
    <property type="match status" value="1"/>
</dbReference>
<dbReference type="InterPro" id="IPR001849">
    <property type="entry name" value="PH_domain"/>
</dbReference>
<dbReference type="Pfam" id="PF06101">
    <property type="entry name" value="Vps62"/>
    <property type="match status" value="1"/>
</dbReference>
<keyword evidence="5" id="KW-1185">Reference proteome</keyword>
<dbReference type="PROSITE" id="PS50003">
    <property type="entry name" value="PH_DOMAIN"/>
    <property type="match status" value="1"/>
</dbReference>
<dbReference type="SUPFAM" id="SSF50729">
    <property type="entry name" value="PH domain-like"/>
    <property type="match status" value="1"/>
</dbReference>
<evidence type="ECO:0000313" key="4">
    <source>
        <dbReference type="EMBL" id="KAK4405431.1"/>
    </source>
</evidence>
<feature type="compositionally biased region" description="Basic and acidic residues" evidence="2">
    <location>
        <begin position="1060"/>
        <end position="1071"/>
    </location>
</feature>
<dbReference type="Gene3D" id="2.30.29.30">
    <property type="entry name" value="Pleckstrin-homology domain (PH domain)/Phosphotyrosine-binding domain (PTB)"/>
    <property type="match status" value="1"/>
</dbReference>
<feature type="region of interest" description="Disordered" evidence="2">
    <location>
        <begin position="1036"/>
        <end position="1074"/>
    </location>
</feature>
<evidence type="ECO:0000259" key="3">
    <source>
        <dbReference type="PROSITE" id="PS50003"/>
    </source>
</evidence>
<proteinExistence type="predicted"/>
<dbReference type="Pfam" id="PF00169">
    <property type="entry name" value="PH"/>
    <property type="match status" value="1"/>
</dbReference>
<accession>A0AAE1X5C3</accession>
<evidence type="ECO:0000256" key="1">
    <source>
        <dbReference type="ARBA" id="ARBA00022448"/>
    </source>
</evidence>
<sequence length="1973" mass="220655">EAESATLEAISRSKPGNINTGLLCMSLGMAEDFAVILAAPAAGNSWLGSLIATIIGNLKISISNVHIRYEDSLSNPGHPFCCGITLAKLAAVTMDEQGNETFDTSGALDKLRKSLQLERLAMYHDSNRGPWQLDKRWEDLSPREWIEIFEDGINESSKGSSLASPWAQDRRYLVSPINGVLKYHRLGNQERNDSSVPFEKASLVIPDVSLTITEAQYHDWIKLVEVISTYRKHVEVYHLRPGVPVSGGAALWWRYAAQAGLQQKKMCYRFSWEQVLHLCHLRRRYVQLYADSLQRLNVDNSEIRDIEKDLDPKVILLWRFLAHAKVESVKSKEAAEQRMLRKSSWFSLRWRSTSDDDSAMDTSNVSRSVEERLTKEEWEAVNKLLSYQPDEDLAHAGKGVQNMIHYMIVVSISKAAARIVNINDTEIVCGRFENLNVSTKLKHRSTQCDVTLQYYGFSSPEGSLAQSVSNEQKVNALQASFVHAPVGENVDWRLSATISTCHVTVLVESYNRFLHFVKRSSAVSPTLALETATALQHKIEEVTRRAQEQFQMVLEEQSRFALDIDLDAPKVRVPIRSSTSTGHDSLLLLDFGHFTLKTKEDVQFHDHGHSLYSTFHITGRDIAAFFAASSSENQSFNWASQPPIAANSEVADKFYSLIDRCGMSVIVDQIKVPHPSHPSTRISVQIPSLGIHFSPDRYFRLNELLNLFNGATPNDEQHTIENFQTGVVPWSPLDLATEARILVWKGIGYSIAAWQPCFLVLSGLILYVLESESSRSYQRCSSMANKQVYDVPPTNVGGSPFCIALSTRGMDTKSTLILEFRSEEDKSTWLRALVQSTYRASAPPSVNILDELRDDQLEFAESRGNNARAADLVVNGTVVETKLSLYGKFGDEEHERTHEKLILEVLAGGGKVHVSSCSSDLTLKMKLNSLKIMDELQGSVSTHSQYLACSVSMDHHSPSSANILEPQEKDLFEVTVDEDDIFKDALPDFLTLHDSAEIHEKDLSKGKSISNDIFYEAMSSDDSDFVSVTFLTRNPGSPDYDGIDTQRASGTNENPDEEPPGNKDKTEEHGHASGVTGLLGYGKGRVVFHLNMNVDSVTMFLNKEDGAQLAMFVQESFLLDIKIHPSSISIEGTLGNFRLRDLSLGSDHCWGWLCDLRNQEAESLIQFTFNSYSIEDDDYEGYDYGLSGRLSAVRIVFLYRFVQEVSAYFMELATPHTEEAIKLVDKVGGIEWLIQKYEVDGASAVKLDLSLDTPIIVVPRNSLSNDFMQLDLGHLRIRNAFSWYGCPEKDPSAVHLDVLDAEILGINLAVGINGSIGKPMIREGREVHVYVRRSLRDVFRKVPTLSLEVKVGLLHAVMSDKEYNVILDCFYMNLCEQPTLPPSFRSSKSSAKDTIRLLADKVNMNSQVLLSRTVTIVAVEVDYALLELCYGADQDFPLAHVILEGLWVKYRMTSLSEADLYITIPKFSILDIRPNTKAEMRLMLGSCTDVPKQMSSEQNLDLPNSTMLLMDGRWRLSSQSFVVRVQQPRVLVVPDFILAVSDAVGIDEYIYDGCGKTICLSNEKDVKELHSLVAGPIIIIGRGKRLRFVNVKIQNGLLLRKYTYLSYDSCYSVSPEDGVEISFLDDNYLNRIWKDSDHLEEMSHTSDAPGTVQSESSKMPSFSFEAQVVSPEFTFYDSSKSFLDDSIQGEKLLRAKTDFSFMYASKEDDRWIRGLLKDLTLEAGSGLVVLDPVDASTALQLGNADPLSPCTNFDRIWVSPKEDECLNNLTFWRPRAPSNYVILGDCVTSRPNPPSQTVLAVSNTYGRVRKPLGFKLIGSFSSIKGQQTQEVASDNDSDCALWLPVAPPGYLALGCVVHVGSQPPPNHVVHCIRSDLVTSTTYSECLLHTSANHLFESGFSIWRLDNCVRSFYAHPSAGCPSKDCCFDLNHLLLWNSSQRQSLLDESVLDFNSEQENACPQTSNRDATSSGWDF</sequence>
<dbReference type="EMBL" id="JACGWL010000003">
    <property type="protein sequence ID" value="KAK4405431.1"/>
    <property type="molecule type" value="Genomic_DNA"/>
</dbReference>
<reference evidence="4" key="2">
    <citation type="journal article" date="2024" name="Plant">
        <title>Genomic evolution and insights into agronomic trait innovations of Sesamum species.</title>
        <authorList>
            <person name="Miao H."/>
            <person name="Wang L."/>
            <person name="Qu L."/>
            <person name="Liu H."/>
            <person name="Sun Y."/>
            <person name="Le M."/>
            <person name="Wang Q."/>
            <person name="Wei S."/>
            <person name="Zheng Y."/>
            <person name="Lin W."/>
            <person name="Duan Y."/>
            <person name="Cao H."/>
            <person name="Xiong S."/>
            <person name="Wang X."/>
            <person name="Wei L."/>
            <person name="Li C."/>
            <person name="Ma Q."/>
            <person name="Ju M."/>
            <person name="Zhao R."/>
            <person name="Li G."/>
            <person name="Mu C."/>
            <person name="Tian Q."/>
            <person name="Mei H."/>
            <person name="Zhang T."/>
            <person name="Gao T."/>
            <person name="Zhang H."/>
        </authorList>
    </citation>
    <scope>NUCLEOTIDE SEQUENCE</scope>
    <source>
        <strain evidence="4">K16</strain>
    </source>
</reference>